<evidence type="ECO:0000256" key="1">
    <source>
        <dbReference type="ARBA" id="ARBA00004123"/>
    </source>
</evidence>
<gene>
    <name evidence="7" type="ORF">ONE63_006614</name>
</gene>
<organism evidence="7 8">
    <name type="scientific">Megalurothrips usitatus</name>
    <name type="common">bean blossom thrips</name>
    <dbReference type="NCBI Taxonomy" id="439358"/>
    <lineage>
        <taxon>Eukaryota</taxon>
        <taxon>Metazoa</taxon>
        <taxon>Ecdysozoa</taxon>
        <taxon>Arthropoda</taxon>
        <taxon>Hexapoda</taxon>
        <taxon>Insecta</taxon>
        <taxon>Pterygota</taxon>
        <taxon>Neoptera</taxon>
        <taxon>Paraneoptera</taxon>
        <taxon>Thysanoptera</taxon>
        <taxon>Terebrantia</taxon>
        <taxon>Thripoidea</taxon>
        <taxon>Thripidae</taxon>
        <taxon>Megalurothrips</taxon>
    </lineage>
</organism>
<keyword evidence="8" id="KW-1185">Reference proteome</keyword>
<dbReference type="PROSITE" id="PS51391">
    <property type="entry name" value="CID"/>
    <property type="match status" value="1"/>
</dbReference>
<evidence type="ECO:0000256" key="4">
    <source>
        <dbReference type="SAM" id="Coils"/>
    </source>
</evidence>
<evidence type="ECO:0000313" key="8">
    <source>
        <dbReference type="Proteomes" id="UP001075354"/>
    </source>
</evidence>
<comment type="caution">
    <text evidence="7">The sequence shown here is derived from an EMBL/GenBank/DDBJ whole genome shotgun (WGS) entry which is preliminary data.</text>
</comment>
<comment type="similarity">
    <text evidence="3">Belongs to the UPF0400 (RTT103) family.</text>
</comment>
<dbReference type="Proteomes" id="UP001075354">
    <property type="component" value="Chromosome 3"/>
</dbReference>
<dbReference type="GO" id="GO:0031124">
    <property type="term" value="P:mRNA 3'-end processing"/>
    <property type="evidence" value="ECO:0007669"/>
    <property type="project" value="TreeGrafter"/>
</dbReference>
<dbReference type="AlphaFoldDB" id="A0AAV7XTY8"/>
<keyword evidence="2" id="KW-0539">Nucleus</keyword>
<keyword evidence="4" id="KW-0175">Coiled coil</keyword>
<feature type="domain" description="CID" evidence="6">
    <location>
        <begin position="1"/>
        <end position="133"/>
    </location>
</feature>
<evidence type="ECO:0000256" key="2">
    <source>
        <dbReference type="ARBA" id="ARBA00023242"/>
    </source>
</evidence>
<dbReference type="CDD" id="cd17002">
    <property type="entry name" value="CID_RPRD1"/>
    <property type="match status" value="1"/>
</dbReference>
<dbReference type="SMART" id="SM00582">
    <property type="entry name" value="RPR"/>
    <property type="match status" value="1"/>
</dbReference>
<dbReference type="GO" id="GO:0042802">
    <property type="term" value="F:identical protein binding"/>
    <property type="evidence" value="ECO:0007669"/>
    <property type="project" value="UniProtKB-ARBA"/>
</dbReference>
<comment type="subcellular location">
    <subcellularLocation>
        <location evidence="1">Nucleus</location>
    </subcellularLocation>
</comment>
<dbReference type="InterPro" id="IPR008942">
    <property type="entry name" value="ENTH_VHS"/>
</dbReference>
<dbReference type="EMBL" id="JAPTSV010000003">
    <property type="protein sequence ID" value="KAJ1529882.1"/>
    <property type="molecule type" value="Genomic_DNA"/>
</dbReference>
<sequence>MAGFTEAGLVKKLSDLNPSAASIQTLSLWLIHHRKHHQNIVKTWFKELLKAHDPKKLTFMYLANDVIQNSKKKGPEFGKEFGNVLRKSFEAVGASGDAKTIKSLGRILDIWEERGVYEKTMISEFRKALCKFLNEHDTPPKKKHKPEIVKPAPTSVDARIASMYSPVIEKKRKHSETEVEVEGKKEVHITLSPRTPAGDPPEPEELIKALKDLENEASADVEVRERIAKLPSEVSEVGLLSRLQDKSAAEKLATQVNDAVTLLTTYNARLSKEMEQRKSVQNMLRDFLQAQQDLLEQAERRLEEFNDKLQKVNALRAELRSHLKNLPDLTQLPDVTGGLAPLPSAGDLFSPH</sequence>
<dbReference type="GO" id="GO:0000993">
    <property type="term" value="F:RNA polymerase II complex binding"/>
    <property type="evidence" value="ECO:0007669"/>
    <property type="project" value="TreeGrafter"/>
</dbReference>
<dbReference type="PANTHER" id="PTHR12460:SF0">
    <property type="entry name" value="CID DOMAIN-CONTAINING PROTEIN-RELATED"/>
    <property type="match status" value="1"/>
</dbReference>
<dbReference type="GO" id="GO:0097550">
    <property type="term" value="C:transcription preinitiation complex"/>
    <property type="evidence" value="ECO:0007669"/>
    <property type="project" value="UniProtKB-ARBA"/>
</dbReference>
<name>A0AAV7XTY8_9NEOP</name>
<dbReference type="Gene3D" id="6.10.250.2560">
    <property type="match status" value="1"/>
</dbReference>
<dbReference type="InterPro" id="IPR032337">
    <property type="entry name" value="RPRD1A/B_C"/>
</dbReference>
<protein>
    <recommendedName>
        <fullName evidence="6">CID domain-containing protein</fullName>
    </recommendedName>
</protein>
<dbReference type="Pfam" id="PF04818">
    <property type="entry name" value="CID"/>
    <property type="match status" value="1"/>
</dbReference>
<dbReference type="Pfam" id="PF16566">
    <property type="entry name" value="CREPT"/>
    <property type="match status" value="1"/>
</dbReference>
<accession>A0AAV7XTY8</accession>
<evidence type="ECO:0000256" key="5">
    <source>
        <dbReference type="SAM" id="MobiDB-lite"/>
    </source>
</evidence>
<dbReference type="Gene3D" id="1.25.40.90">
    <property type="match status" value="1"/>
</dbReference>
<dbReference type="InterPro" id="IPR006569">
    <property type="entry name" value="CID_dom"/>
</dbReference>
<dbReference type="SUPFAM" id="SSF48464">
    <property type="entry name" value="ENTH/VHS domain"/>
    <property type="match status" value="1"/>
</dbReference>
<dbReference type="PANTHER" id="PTHR12460">
    <property type="entry name" value="CYCLIN-DEPENDENT KINASE INHIBITOR-RELATED PROTEIN"/>
    <property type="match status" value="1"/>
</dbReference>
<dbReference type="SUPFAM" id="SSF58100">
    <property type="entry name" value="Bacterial hemolysins"/>
    <property type="match status" value="1"/>
</dbReference>
<evidence type="ECO:0000256" key="3">
    <source>
        <dbReference type="ARBA" id="ARBA00034310"/>
    </source>
</evidence>
<dbReference type="GO" id="GO:0005654">
    <property type="term" value="C:nucleoplasm"/>
    <property type="evidence" value="ECO:0007669"/>
    <property type="project" value="UniProtKB-ARBA"/>
</dbReference>
<dbReference type="GO" id="GO:0001111">
    <property type="term" value="P:RNA polymerase II promoter clearance"/>
    <property type="evidence" value="ECO:0007669"/>
    <property type="project" value="UniProtKB-ARBA"/>
</dbReference>
<dbReference type="FunFam" id="1.25.40.90:FF:000007">
    <property type="entry name" value="Regulation of nuclear pre-mRNA domain-containing protein 1B"/>
    <property type="match status" value="1"/>
</dbReference>
<reference evidence="7" key="1">
    <citation type="submission" date="2022-12" db="EMBL/GenBank/DDBJ databases">
        <title>Chromosome-level genome assembly of the bean flower thrips Megalurothrips usitatus.</title>
        <authorList>
            <person name="Ma L."/>
            <person name="Liu Q."/>
            <person name="Li H."/>
            <person name="Cai W."/>
        </authorList>
    </citation>
    <scope>NUCLEOTIDE SEQUENCE</scope>
    <source>
        <strain evidence="7">Cailab_2022a</strain>
    </source>
</reference>
<evidence type="ECO:0000259" key="6">
    <source>
        <dbReference type="PROSITE" id="PS51391"/>
    </source>
</evidence>
<evidence type="ECO:0000313" key="7">
    <source>
        <dbReference type="EMBL" id="KAJ1529882.1"/>
    </source>
</evidence>
<proteinExistence type="inferred from homology"/>
<feature type="coiled-coil region" evidence="4">
    <location>
        <begin position="288"/>
        <end position="322"/>
    </location>
</feature>
<feature type="region of interest" description="Disordered" evidence="5">
    <location>
        <begin position="330"/>
        <end position="352"/>
    </location>
</feature>